<dbReference type="EMBL" id="MU001914">
    <property type="protein sequence ID" value="KAF2793798.1"/>
    <property type="molecule type" value="Genomic_DNA"/>
</dbReference>
<evidence type="ECO:0000256" key="1">
    <source>
        <dbReference type="ARBA" id="ARBA00005725"/>
    </source>
</evidence>
<name>A0A6A6XBL5_9PLEO</name>
<accession>A0A6A6XBL5</accession>
<evidence type="ECO:0000256" key="3">
    <source>
        <dbReference type="ARBA" id="ARBA00023002"/>
    </source>
</evidence>
<keyword evidence="3" id="KW-0560">Oxidoreductase</keyword>
<organism evidence="5 6">
    <name type="scientific">Melanomma pulvis-pyrius CBS 109.77</name>
    <dbReference type="NCBI Taxonomy" id="1314802"/>
    <lineage>
        <taxon>Eukaryota</taxon>
        <taxon>Fungi</taxon>
        <taxon>Dikarya</taxon>
        <taxon>Ascomycota</taxon>
        <taxon>Pezizomycotina</taxon>
        <taxon>Dothideomycetes</taxon>
        <taxon>Pleosporomycetidae</taxon>
        <taxon>Pleosporales</taxon>
        <taxon>Melanommataceae</taxon>
        <taxon>Melanomma</taxon>
    </lineage>
</organism>
<evidence type="ECO:0000256" key="2">
    <source>
        <dbReference type="ARBA" id="ARBA00022857"/>
    </source>
</evidence>
<dbReference type="OrthoDB" id="419598at2759"/>
<dbReference type="Pfam" id="PF05368">
    <property type="entry name" value="NmrA"/>
    <property type="match status" value="1"/>
</dbReference>
<dbReference type="Gene3D" id="3.90.25.10">
    <property type="entry name" value="UDP-galactose 4-epimerase, domain 1"/>
    <property type="match status" value="1"/>
</dbReference>
<dbReference type="PANTHER" id="PTHR47706:SF4">
    <property type="entry name" value="NMRA-LIKE DOMAIN-CONTAINING PROTEIN"/>
    <property type="match status" value="1"/>
</dbReference>
<dbReference type="Proteomes" id="UP000799757">
    <property type="component" value="Unassembled WGS sequence"/>
</dbReference>
<dbReference type="GO" id="GO:0016491">
    <property type="term" value="F:oxidoreductase activity"/>
    <property type="evidence" value="ECO:0007669"/>
    <property type="project" value="UniProtKB-KW"/>
</dbReference>
<keyword evidence="2" id="KW-0521">NADP</keyword>
<comment type="similarity">
    <text evidence="1">Belongs to the NmrA-type oxidoreductase family. Isoflavone reductase subfamily.</text>
</comment>
<dbReference type="AlphaFoldDB" id="A0A6A6XBL5"/>
<evidence type="ECO:0000313" key="5">
    <source>
        <dbReference type="EMBL" id="KAF2793798.1"/>
    </source>
</evidence>
<dbReference type="InterPro" id="IPR051609">
    <property type="entry name" value="NmrA/Isoflavone_reductase-like"/>
</dbReference>
<feature type="domain" description="NmrA-like" evidence="4">
    <location>
        <begin position="3"/>
        <end position="287"/>
    </location>
</feature>
<evidence type="ECO:0000259" key="4">
    <source>
        <dbReference type="Pfam" id="PF05368"/>
    </source>
</evidence>
<proteinExistence type="inferred from homology"/>
<reference evidence="5" key="1">
    <citation type="journal article" date="2020" name="Stud. Mycol.">
        <title>101 Dothideomycetes genomes: a test case for predicting lifestyles and emergence of pathogens.</title>
        <authorList>
            <person name="Haridas S."/>
            <person name="Albert R."/>
            <person name="Binder M."/>
            <person name="Bloem J."/>
            <person name="Labutti K."/>
            <person name="Salamov A."/>
            <person name="Andreopoulos B."/>
            <person name="Baker S."/>
            <person name="Barry K."/>
            <person name="Bills G."/>
            <person name="Bluhm B."/>
            <person name="Cannon C."/>
            <person name="Castanera R."/>
            <person name="Culley D."/>
            <person name="Daum C."/>
            <person name="Ezra D."/>
            <person name="Gonzalez J."/>
            <person name="Henrissat B."/>
            <person name="Kuo A."/>
            <person name="Liang C."/>
            <person name="Lipzen A."/>
            <person name="Lutzoni F."/>
            <person name="Magnuson J."/>
            <person name="Mondo S."/>
            <person name="Nolan M."/>
            <person name="Ohm R."/>
            <person name="Pangilinan J."/>
            <person name="Park H.-J."/>
            <person name="Ramirez L."/>
            <person name="Alfaro M."/>
            <person name="Sun H."/>
            <person name="Tritt A."/>
            <person name="Yoshinaga Y."/>
            <person name="Zwiers L.-H."/>
            <person name="Turgeon B."/>
            <person name="Goodwin S."/>
            <person name="Spatafora J."/>
            <person name="Crous P."/>
            <person name="Grigoriev I."/>
        </authorList>
    </citation>
    <scope>NUCLEOTIDE SEQUENCE</scope>
    <source>
        <strain evidence="5">CBS 109.77</strain>
    </source>
</reference>
<dbReference type="InterPro" id="IPR036291">
    <property type="entry name" value="NAD(P)-bd_dom_sf"/>
</dbReference>
<evidence type="ECO:0000313" key="6">
    <source>
        <dbReference type="Proteomes" id="UP000799757"/>
    </source>
</evidence>
<dbReference type="InterPro" id="IPR008030">
    <property type="entry name" value="NmrA-like"/>
</dbReference>
<sequence>MVTVAIAGGTGGVGRAVSEAIKSSQHKAIILTRKACMRHSSQNEYDEDIGLPIIAVDYDDVDALTKVLEKYQIHTVISALALHIHGVGKSQVNLIRAADKSPVTKRFVASSWAVRAPEKYLDLLPHGYQHTAAYAELEKTTLEWTAFNVGWFLEYYGMPYVKTYIPQTTFVVDMANKWASIPGDGQQLMTFTYSRDVAKFVVAALDVPKWDNDTIVVGDKMTWVEFVKLAEEARGAKFTVVYDSVNKLKAGEITELPGQVTSYSYFPKEWAQKLFSVFGYWVTEGVFDIPDEKALNKVFPDIYVTTVKEMLDQCWKGK</sequence>
<dbReference type="PANTHER" id="PTHR47706">
    <property type="entry name" value="NMRA-LIKE FAMILY PROTEIN"/>
    <property type="match status" value="1"/>
</dbReference>
<gene>
    <name evidence="5" type="ORF">K505DRAFT_243594</name>
</gene>
<dbReference type="Gene3D" id="3.40.50.720">
    <property type="entry name" value="NAD(P)-binding Rossmann-like Domain"/>
    <property type="match status" value="1"/>
</dbReference>
<dbReference type="SUPFAM" id="SSF51735">
    <property type="entry name" value="NAD(P)-binding Rossmann-fold domains"/>
    <property type="match status" value="1"/>
</dbReference>
<keyword evidence="6" id="KW-1185">Reference proteome</keyword>
<protein>
    <submittedName>
        <fullName evidence="5">NAD(P)-binding protein</fullName>
    </submittedName>
</protein>